<dbReference type="AlphaFoldDB" id="A0A1D6QI32"/>
<keyword evidence="1" id="KW-1133">Transmembrane helix</keyword>
<name>A0A1D6QI32_MAIZE</name>
<keyword evidence="1" id="KW-0472">Membrane</keyword>
<keyword evidence="1" id="KW-0812">Transmembrane</keyword>
<dbReference type="EMBL" id="CM000780">
    <property type="protein sequence ID" value="AQK57517.1"/>
    <property type="molecule type" value="Genomic_DNA"/>
</dbReference>
<accession>A0A1D6QI32</accession>
<feature type="transmembrane region" description="Helical" evidence="1">
    <location>
        <begin position="103"/>
        <end position="121"/>
    </location>
</feature>
<evidence type="ECO:0000313" key="2">
    <source>
        <dbReference type="EMBL" id="AQK57521.1"/>
    </source>
</evidence>
<gene>
    <name evidence="2" type="ORF">ZEAMMB73_Zm00001d052621</name>
</gene>
<proteinExistence type="predicted"/>
<sequence length="149" mass="16563">MRKKLGTRFPAVCFAPPAPVTRHARILSRSDPPRSRARSDLGRRARCRSSLLRAGSGGRRPSLNRGFAVSLRGRGFGWLPRGDGGLGLRSAPVLARARARAEVISFFFPFTFLGSAGFSVLNRGRREFLIRFLRSCCVQRMERFVGARS</sequence>
<reference evidence="2" key="1">
    <citation type="submission" date="2015-12" db="EMBL/GenBank/DDBJ databases">
        <title>Update maize B73 reference genome by single molecule sequencing technologies.</title>
        <authorList>
            <consortium name="Maize Genome Sequencing Project"/>
            <person name="Ware D."/>
        </authorList>
    </citation>
    <scope>NUCLEOTIDE SEQUENCE</scope>
    <source>
        <tissue evidence="2">Seedling</tissue>
    </source>
</reference>
<organism evidence="2">
    <name type="scientific">Zea mays</name>
    <name type="common">Maize</name>
    <dbReference type="NCBI Taxonomy" id="4577"/>
    <lineage>
        <taxon>Eukaryota</taxon>
        <taxon>Viridiplantae</taxon>
        <taxon>Streptophyta</taxon>
        <taxon>Embryophyta</taxon>
        <taxon>Tracheophyta</taxon>
        <taxon>Spermatophyta</taxon>
        <taxon>Magnoliopsida</taxon>
        <taxon>Liliopsida</taxon>
        <taxon>Poales</taxon>
        <taxon>Poaceae</taxon>
        <taxon>PACMAD clade</taxon>
        <taxon>Panicoideae</taxon>
        <taxon>Andropogonodae</taxon>
        <taxon>Andropogoneae</taxon>
        <taxon>Tripsacinae</taxon>
        <taxon>Zea</taxon>
    </lineage>
</organism>
<evidence type="ECO:0000256" key="1">
    <source>
        <dbReference type="SAM" id="Phobius"/>
    </source>
</evidence>
<dbReference type="EMBL" id="CM000780">
    <property type="protein sequence ID" value="AQK57521.1"/>
    <property type="molecule type" value="Genomic_DNA"/>
</dbReference>
<protein>
    <submittedName>
        <fullName evidence="2">CCAAT-HAP5-transcription factor 59</fullName>
    </submittedName>
</protein>